<dbReference type="Proteomes" id="UP000029226">
    <property type="component" value="Unassembled WGS sequence"/>
</dbReference>
<dbReference type="EC" id="3.2.1.135" evidence="1"/>
<keyword evidence="1" id="KW-0326">Glycosidase</keyword>
<dbReference type="PROSITE" id="PS51257">
    <property type="entry name" value="PROKAR_LIPOPROTEIN"/>
    <property type="match status" value="1"/>
</dbReference>
<dbReference type="GO" id="GO:0031216">
    <property type="term" value="F:neopullulanase activity"/>
    <property type="evidence" value="ECO:0007669"/>
    <property type="project" value="UniProtKB-EC"/>
</dbReference>
<reference evidence="1 2" key="1">
    <citation type="journal article" date="2014" name="Genome Announc.">
        <title>Draft Genome Sequences of Marine Flavobacterium Nonlabens Strains NR17, NR24, NR27, NR32, NR33, and Ara13.</title>
        <authorList>
            <person name="Nakanishi M."/>
            <person name="Meirelles P."/>
            <person name="Suzuki R."/>
            <person name="Takatani N."/>
            <person name="Mino S."/>
            <person name="Suda W."/>
            <person name="Oshima K."/>
            <person name="Hattori M."/>
            <person name="Ohkuma M."/>
            <person name="Hosokawa M."/>
            <person name="Miyashita K."/>
            <person name="Thompson F.L."/>
            <person name="Niwa A."/>
            <person name="Sawabe T."/>
            <person name="Sawabe T."/>
        </authorList>
    </citation>
    <scope>NUCLEOTIDE SEQUENCE [LARGE SCALE GENOMIC DNA]</scope>
    <source>
        <strain evidence="2">JCM19314</strain>
    </source>
</reference>
<evidence type="ECO:0000313" key="2">
    <source>
        <dbReference type="Proteomes" id="UP000029226"/>
    </source>
</evidence>
<sequence>MKKLFTIFIAIFLISCGEKEEKNTGDNRPSIIEAMTTPIYSSTSGTEVYTSDYLLDVNQLDSITYGKGILFNEDTRNYNEPLKIEMDSVAPYVSHVTLWTDGVRNDIPVFKSSSRMMTIVYTGNSKNVKLKGEFTNWSTVDLIEENGQLVYNATIPQGKFNTFLLKTEKKKS</sequence>
<proteinExistence type="predicted"/>
<dbReference type="AlphaFoldDB" id="A0A090QA43"/>
<protein>
    <submittedName>
        <fullName evidence="1">Neopullulanase</fullName>
        <ecNumber evidence="1">3.2.1.135</ecNumber>
    </submittedName>
</protein>
<evidence type="ECO:0000313" key="1">
    <source>
        <dbReference type="EMBL" id="GAK99082.1"/>
    </source>
</evidence>
<gene>
    <name evidence="1" type="ORF">JCM19314_3113</name>
</gene>
<accession>A0A090QA43</accession>
<dbReference type="EMBL" id="BBMM01000001">
    <property type="protein sequence ID" value="GAK99082.1"/>
    <property type="molecule type" value="Genomic_DNA"/>
</dbReference>
<name>A0A090QA43_NONUL</name>
<comment type="caution">
    <text evidence="1">The sequence shown here is derived from an EMBL/GenBank/DDBJ whole genome shotgun (WGS) entry which is preliminary data.</text>
</comment>
<organism evidence="1 2">
    <name type="scientific">Nonlabens ulvanivorans</name>
    <name type="common">Persicivirga ulvanivorans</name>
    <dbReference type="NCBI Taxonomy" id="906888"/>
    <lineage>
        <taxon>Bacteria</taxon>
        <taxon>Pseudomonadati</taxon>
        <taxon>Bacteroidota</taxon>
        <taxon>Flavobacteriia</taxon>
        <taxon>Flavobacteriales</taxon>
        <taxon>Flavobacteriaceae</taxon>
        <taxon>Nonlabens</taxon>
    </lineage>
</organism>
<keyword evidence="1" id="KW-0378">Hydrolase</keyword>